<sequence length="260" mass="29752">MINRDALIQFFDFLGLKRPLGWIYFRLQTFGLPKIAPCIIRILPHDNNAYTQGLVFHQGQLYESTGPTNASRLRHLDYRNGAVQHEIKVDQEWCEGIAILNNQLVQLTYTSGKTLNYDINTLERLDNRFSYEGEGWGLAGCDGGLVMSNGSNELAFRNEQFTVTSILPVTMNGRPLNCINDLECVCDKIYANVQFHNHIYEIDRSTGKVQRVIDCRAIISRSGRRNFKDMLNGIAYFPDTGTFYVTGKNWPTLFEIRIPQ</sequence>
<dbReference type="PANTHER" id="PTHR31270">
    <property type="entry name" value="GLUTAMINYL-PEPTIDE CYCLOTRANSFERASE"/>
    <property type="match status" value="1"/>
</dbReference>
<keyword evidence="2" id="KW-1185">Reference proteome</keyword>
<accession>A0A1I0CL73</accession>
<evidence type="ECO:0000313" key="1">
    <source>
        <dbReference type="EMBL" id="SET20222.1"/>
    </source>
</evidence>
<evidence type="ECO:0000313" key="2">
    <source>
        <dbReference type="Proteomes" id="UP000199345"/>
    </source>
</evidence>
<dbReference type="GO" id="GO:0016603">
    <property type="term" value="F:glutaminyl-peptide cyclotransferase activity"/>
    <property type="evidence" value="ECO:0007669"/>
    <property type="project" value="InterPro"/>
</dbReference>
<organism evidence="1 2">
    <name type="scientific">Nitrosomonas marina</name>
    <dbReference type="NCBI Taxonomy" id="917"/>
    <lineage>
        <taxon>Bacteria</taxon>
        <taxon>Pseudomonadati</taxon>
        <taxon>Pseudomonadota</taxon>
        <taxon>Betaproteobacteria</taxon>
        <taxon>Nitrosomonadales</taxon>
        <taxon>Nitrosomonadaceae</taxon>
        <taxon>Nitrosomonas</taxon>
    </lineage>
</organism>
<dbReference type="RefSeq" id="WP_143058774.1">
    <property type="nucleotide sequence ID" value="NZ_FOIA01000015.1"/>
</dbReference>
<reference evidence="2" key="1">
    <citation type="submission" date="2016-10" db="EMBL/GenBank/DDBJ databases">
        <authorList>
            <person name="Varghese N."/>
            <person name="Submissions S."/>
        </authorList>
    </citation>
    <scope>NUCLEOTIDE SEQUENCE [LARGE SCALE GENOMIC DNA]</scope>
    <source>
        <strain evidence="2">Nm71</strain>
    </source>
</reference>
<dbReference type="InterPro" id="IPR007788">
    <property type="entry name" value="QCT"/>
</dbReference>
<dbReference type="PANTHER" id="PTHR31270:SF1">
    <property type="entry name" value="GLUTAMINYL-PEPTIDE CYCLOTRANSFERASE"/>
    <property type="match status" value="1"/>
</dbReference>
<dbReference type="InterPro" id="IPR011044">
    <property type="entry name" value="Quino_amine_DH_bsu"/>
</dbReference>
<proteinExistence type="predicted"/>
<gene>
    <name evidence="1" type="ORF">SAMN05216326_11537</name>
</gene>
<name>A0A1I0CL73_9PROT</name>
<keyword evidence="1" id="KW-0808">Transferase</keyword>
<dbReference type="AlphaFoldDB" id="A0A1I0CL73"/>
<dbReference type="EMBL" id="FOIA01000015">
    <property type="protein sequence ID" value="SET20222.1"/>
    <property type="molecule type" value="Genomic_DNA"/>
</dbReference>
<dbReference type="OrthoDB" id="9783700at2"/>
<dbReference type="Proteomes" id="UP000199345">
    <property type="component" value="Unassembled WGS sequence"/>
</dbReference>
<protein>
    <submittedName>
        <fullName evidence="1">Glutamine cyclotransferase</fullName>
    </submittedName>
</protein>
<dbReference type="Pfam" id="PF05096">
    <property type="entry name" value="Glu_cyclase_2"/>
    <property type="match status" value="1"/>
</dbReference>
<dbReference type="SUPFAM" id="SSF50969">
    <property type="entry name" value="YVTN repeat-like/Quinoprotein amine dehydrogenase"/>
    <property type="match status" value="1"/>
</dbReference>